<feature type="DNA-binding region" description="H-T-H motif" evidence="4">
    <location>
        <begin position="32"/>
        <end position="51"/>
    </location>
</feature>
<sequence>MARNAHPERTRRRILDAAQELFDERGYEHTSIQDIVDRLGNLSKGAIYHHFPSKKAILEAISQRDNAAQEQARRTIAARDDLDGMAKLRETLRWSTENTAHMRLIASLTPQLDDPITFAENIHVWSAKVPKMFLPVIEEGVADGSIPTAYPRELADLMGLLLNYWTITRYFPAARAQLRHRLECMATMFTALGAPVLDDELVAQMTDTLAAYNGLDGGAEGAPAAGTGVIPTP</sequence>
<dbReference type="PANTHER" id="PTHR30055:SF234">
    <property type="entry name" value="HTH-TYPE TRANSCRIPTIONAL REGULATOR BETI"/>
    <property type="match status" value="1"/>
</dbReference>
<dbReference type="InterPro" id="IPR009057">
    <property type="entry name" value="Homeodomain-like_sf"/>
</dbReference>
<evidence type="ECO:0000256" key="2">
    <source>
        <dbReference type="ARBA" id="ARBA00023125"/>
    </source>
</evidence>
<proteinExistence type="predicted"/>
<feature type="domain" description="HTH tetR-type" evidence="5">
    <location>
        <begin position="8"/>
        <end position="69"/>
    </location>
</feature>
<dbReference type="SUPFAM" id="SSF46689">
    <property type="entry name" value="Homeodomain-like"/>
    <property type="match status" value="1"/>
</dbReference>
<evidence type="ECO:0000256" key="3">
    <source>
        <dbReference type="ARBA" id="ARBA00023163"/>
    </source>
</evidence>
<evidence type="ECO:0000259" key="5">
    <source>
        <dbReference type="PROSITE" id="PS50977"/>
    </source>
</evidence>
<organism evidence="6 7">
    <name type="scientific">Bifidobacterium pullorum subsp. saeculare</name>
    <dbReference type="NCBI Taxonomy" id="78257"/>
    <lineage>
        <taxon>Bacteria</taxon>
        <taxon>Bacillati</taxon>
        <taxon>Actinomycetota</taxon>
        <taxon>Actinomycetes</taxon>
        <taxon>Bifidobacteriales</taxon>
        <taxon>Bifidobacteriaceae</taxon>
        <taxon>Bifidobacterium</taxon>
    </lineage>
</organism>
<evidence type="ECO:0000256" key="4">
    <source>
        <dbReference type="PROSITE-ProRule" id="PRU00335"/>
    </source>
</evidence>
<dbReference type="Gene3D" id="1.10.357.10">
    <property type="entry name" value="Tetracycline Repressor, domain 2"/>
    <property type="match status" value="1"/>
</dbReference>
<evidence type="ECO:0000313" key="6">
    <source>
        <dbReference type="EMBL" id="MBM6700374.1"/>
    </source>
</evidence>
<keyword evidence="7" id="KW-1185">Reference proteome</keyword>
<dbReference type="EMBL" id="JACLYU010000027">
    <property type="protein sequence ID" value="MBM6700374.1"/>
    <property type="molecule type" value="Genomic_DNA"/>
</dbReference>
<dbReference type="InterPro" id="IPR001647">
    <property type="entry name" value="HTH_TetR"/>
</dbReference>
<protein>
    <submittedName>
        <fullName evidence="6">TetR/AcrR family transcriptional regulator</fullName>
    </submittedName>
</protein>
<dbReference type="PROSITE" id="PS50977">
    <property type="entry name" value="HTH_TETR_2"/>
    <property type="match status" value="1"/>
</dbReference>
<dbReference type="GO" id="GO:0000976">
    <property type="term" value="F:transcription cis-regulatory region binding"/>
    <property type="evidence" value="ECO:0007669"/>
    <property type="project" value="TreeGrafter"/>
</dbReference>
<dbReference type="SUPFAM" id="SSF48498">
    <property type="entry name" value="Tetracyclin repressor-like, C-terminal domain"/>
    <property type="match status" value="1"/>
</dbReference>
<name>A0A938WY01_9BIFI</name>
<evidence type="ECO:0000313" key="7">
    <source>
        <dbReference type="Proteomes" id="UP000718821"/>
    </source>
</evidence>
<dbReference type="Proteomes" id="UP000718821">
    <property type="component" value="Unassembled WGS sequence"/>
</dbReference>
<gene>
    <name evidence="6" type="ORF">H7U32_08740</name>
</gene>
<dbReference type="Pfam" id="PF00440">
    <property type="entry name" value="TetR_N"/>
    <property type="match status" value="1"/>
</dbReference>
<accession>A0A938WY01</accession>
<dbReference type="PANTHER" id="PTHR30055">
    <property type="entry name" value="HTH-TYPE TRANSCRIPTIONAL REGULATOR RUTR"/>
    <property type="match status" value="1"/>
</dbReference>
<dbReference type="GO" id="GO:0003700">
    <property type="term" value="F:DNA-binding transcription factor activity"/>
    <property type="evidence" value="ECO:0007669"/>
    <property type="project" value="TreeGrafter"/>
</dbReference>
<reference evidence="6" key="2">
    <citation type="journal article" date="2021" name="Sci. Rep.">
        <title>The distribution of antibiotic resistance genes in chicken gut microbiota commensals.</title>
        <authorList>
            <person name="Juricova H."/>
            <person name="Matiasovicova J."/>
            <person name="Kubasova T."/>
            <person name="Cejkova D."/>
            <person name="Rychlik I."/>
        </authorList>
    </citation>
    <scope>NUCLEOTIDE SEQUENCE</scope>
    <source>
        <strain evidence="6">An836</strain>
    </source>
</reference>
<dbReference type="AlphaFoldDB" id="A0A938WY01"/>
<dbReference type="InterPro" id="IPR036271">
    <property type="entry name" value="Tet_transcr_reg_TetR-rel_C_sf"/>
</dbReference>
<dbReference type="InterPro" id="IPR050109">
    <property type="entry name" value="HTH-type_TetR-like_transc_reg"/>
</dbReference>
<reference evidence="6" key="1">
    <citation type="submission" date="2020-08" db="EMBL/GenBank/DDBJ databases">
        <authorList>
            <person name="Cejkova D."/>
            <person name="Kubasova T."/>
            <person name="Jahodarova E."/>
            <person name="Rychlik I."/>
        </authorList>
    </citation>
    <scope>NUCLEOTIDE SEQUENCE</scope>
    <source>
        <strain evidence="6">An836</strain>
    </source>
</reference>
<keyword evidence="1" id="KW-0805">Transcription regulation</keyword>
<keyword evidence="2 4" id="KW-0238">DNA-binding</keyword>
<dbReference type="RefSeq" id="WP_204469690.1">
    <property type="nucleotide sequence ID" value="NZ_JACLYU010000027.1"/>
</dbReference>
<keyword evidence="3" id="KW-0804">Transcription</keyword>
<comment type="caution">
    <text evidence="6">The sequence shown here is derived from an EMBL/GenBank/DDBJ whole genome shotgun (WGS) entry which is preliminary data.</text>
</comment>
<evidence type="ECO:0000256" key="1">
    <source>
        <dbReference type="ARBA" id="ARBA00023015"/>
    </source>
</evidence>